<dbReference type="Proteomes" id="UP000293547">
    <property type="component" value="Unassembled WGS sequence"/>
</dbReference>
<gene>
    <name evidence="1" type="ORF">AG0111_0g8622</name>
</gene>
<comment type="caution">
    <text evidence="1">The sequence shown here is derived from an EMBL/GenBank/DDBJ whole genome shotgun (WGS) entry which is preliminary data.</text>
</comment>
<keyword evidence="2" id="KW-1185">Reference proteome</keyword>
<protein>
    <submittedName>
        <fullName evidence="1">Uncharacterized protein</fullName>
    </submittedName>
</protein>
<reference evidence="1 2" key="1">
    <citation type="journal article" date="2019" name="bioRxiv">
        <title>Genomics, evolutionary history and diagnostics of the Alternaria alternata species group including apple and Asian pear pathotypes.</title>
        <authorList>
            <person name="Armitage A.D."/>
            <person name="Cockerton H.M."/>
            <person name="Sreenivasaprasad S."/>
            <person name="Woodhall J.W."/>
            <person name="Lane C.R."/>
            <person name="Harrison R.J."/>
            <person name="Clarkson J.P."/>
        </authorList>
    </citation>
    <scope>NUCLEOTIDE SEQUENCE [LARGE SCALE GENOMIC DNA]</scope>
    <source>
        <strain evidence="1 2">FERA 650</strain>
    </source>
</reference>
<name>A0ACB6FGD1_9PLEO</name>
<evidence type="ECO:0000313" key="1">
    <source>
        <dbReference type="EMBL" id="KAB2103462.1"/>
    </source>
</evidence>
<accession>A0ACB6FGD1</accession>
<sequence length="1063" mass="118308">MASLGKLTNAIMHIAQENTAALVNINLDFSMLRFEAPPEFMGLCSSLSPKRKAEAEDGMIHSTARKLFALFEFEIPAVPELLEAYGKRASEIATSENTMSSQESVHGAFADYIGADGTSILAAATSGDGAVTMHLLACLLARMWKRPQAVSIWQELVQQRKSILSKKAACSAMLHANELAASMIHIERRQLDEWDASARAWLQYADSVKKLEQTNLRLVIDGANLPVSREKELYSSVMTVWKHAMRAMNDLILGRPQRINDGDIMLGLLSWHLYPDMTVLGVGTRTYHVPQKDGLIAPGGMITVGMGSREGCPDETIYWSLPLAHMRFYGNPVNSERRHGMKESQVSYADFRFVLLGSVLSSWGMDKHDLGLALQCIILLGDSIINEPSKSAVLGDSRSLNWLISLAQCCKNFQQANEMEKKHGMALIMFGIRRCSNFLAEHGEHPLPLFDLTDMGFLMDVVKFPTSDTTQRRVDFLRWWANSSPEKSSLKGSIIRYRPARPRDGSKSLTEPGFLCTTVFSTSRQQAGHKRRRVENFAFGNQGHFNWPVDDKLDSLERPTVFQYPVAKEWNETTIESSTFRAISGLQDHGTVRLPPGQNMSLESYEFVCGDAAKAAIYRPVKRYRTALSRNAIAVAGLLHLYKEGFIQIPSLIMQLRNPSKPHSKFFESLEALSLVEDIYAGLPGACVDLRVTSQPVPESHWSVLFLRRSSATPIARALTAVAFFETGEIQLDPKKLEGVLALSHKNSIFVASLMVEDPTQPGPKQLIRRLTGNIGKPGFALLISPNDPRMPEYDFNKYVVEYEPFNGDLVDSFSATSLHLSLTGYELPLDVEPRGNRDSEAYFVETNVSIYDGSDWVGDVDIMRAQETWPHPKRCEHNVEQRKQRNHLPRNMQAVDNWKAFLDAPVGVGVFRAFGNPMARLAAATLATQKGYKFHILSPNGCWACVKHDIFPRKPCYIGSQIERQDYSSSPENVPEEISNMDAENEDDHVTNDCSNESGSDGSNGEGPKTRSAGLYSAGVGDAQADNIVQDLFPELKPISQIEEAPNEPTGLDFIVDVMFIC</sequence>
<evidence type="ECO:0000313" key="2">
    <source>
        <dbReference type="Proteomes" id="UP000293547"/>
    </source>
</evidence>
<proteinExistence type="predicted"/>
<dbReference type="EMBL" id="PDWZ02000008">
    <property type="protein sequence ID" value="KAB2103462.1"/>
    <property type="molecule type" value="Genomic_DNA"/>
</dbReference>
<organism evidence="1 2">
    <name type="scientific">Alternaria gaisen</name>
    <dbReference type="NCBI Taxonomy" id="167740"/>
    <lineage>
        <taxon>Eukaryota</taxon>
        <taxon>Fungi</taxon>
        <taxon>Dikarya</taxon>
        <taxon>Ascomycota</taxon>
        <taxon>Pezizomycotina</taxon>
        <taxon>Dothideomycetes</taxon>
        <taxon>Pleosporomycetidae</taxon>
        <taxon>Pleosporales</taxon>
        <taxon>Pleosporineae</taxon>
        <taxon>Pleosporaceae</taxon>
        <taxon>Alternaria</taxon>
        <taxon>Alternaria sect. Alternaria</taxon>
    </lineage>
</organism>